<dbReference type="Proteomes" id="UP000282378">
    <property type="component" value="Unassembled WGS sequence"/>
</dbReference>
<dbReference type="AlphaFoldDB" id="A0A3M2YQ86"/>
<sequence length="60" mass="6931">MDGFAICLIIAIICMLPRQPHWRRSHTQLICVLIARPYTIRANWAVVRRTVLQALFSLIA</sequence>
<protein>
    <submittedName>
        <fullName evidence="1">Uncharacterized protein</fullName>
    </submittedName>
</protein>
<proteinExistence type="predicted"/>
<comment type="caution">
    <text evidence="1">The sequence shown here is derived from an EMBL/GenBank/DDBJ whole genome shotgun (WGS) entry which is preliminary data.</text>
</comment>
<organism evidence="1 2">
    <name type="scientific">Pseudomonas syringae pv. maculicola</name>
    <dbReference type="NCBI Taxonomy" id="59511"/>
    <lineage>
        <taxon>Bacteria</taxon>
        <taxon>Pseudomonadati</taxon>
        <taxon>Pseudomonadota</taxon>
        <taxon>Gammaproteobacteria</taxon>
        <taxon>Pseudomonadales</taxon>
        <taxon>Pseudomonadaceae</taxon>
        <taxon>Pseudomonas</taxon>
    </lineage>
</organism>
<evidence type="ECO:0000313" key="2">
    <source>
        <dbReference type="Proteomes" id="UP000282378"/>
    </source>
</evidence>
<name>A0A3M2YQ86_PSEYM</name>
<dbReference type="EMBL" id="RBNL01002190">
    <property type="protein sequence ID" value="RML78193.1"/>
    <property type="molecule type" value="Genomic_DNA"/>
</dbReference>
<accession>A0A3M2YQ86</accession>
<reference evidence="1 2" key="1">
    <citation type="submission" date="2018-08" db="EMBL/GenBank/DDBJ databases">
        <title>Recombination of ecologically and evolutionarily significant loci maintains genetic cohesion in the Pseudomonas syringae species complex.</title>
        <authorList>
            <person name="Dillon M."/>
            <person name="Thakur S."/>
            <person name="Almeida R.N.D."/>
            <person name="Weir B.S."/>
            <person name="Guttman D.S."/>
        </authorList>
    </citation>
    <scope>NUCLEOTIDE SEQUENCE [LARGE SCALE GENOMIC DNA]</scope>
    <source>
        <strain evidence="1 2">88_10</strain>
    </source>
</reference>
<evidence type="ECO:0000313" key="1">
    <source>
        <dbReference type="EMBL" id="RML78193.1"/>
    </source>
</evidence>
<gene>
    <name evidence="1" type="ORF">APX70_200158</name>
</gene>